<dbReference type="AlphaFoldDB" id="A0A1X6ZRR7"/>
<dbReference type="Pfam" id="PF02602">
    <property type="entry name" value="HEM4"/>
    <property type="match status" value="1"/>
</dbReference>
<evidence type="ECO:0000259" key="1">
    <source>
        <dbReference type="Pfam" id="PF02602"/>
    </source>
</evidence>
<gene>
    <name evidence="2" type="ORF">PSM7751_02906</name>
</gene>
<dbReference type="Gene3D" id="3.40.50.10090">
    <property type="match status" value="2"/>
</dbReference>
<evidence type="ECO:0000313" key="2">
    <source>
        <dbReference type="EMBL" id="SLN57707.1"/>
    </source>
</evidence>
<accession>A0A1X6ZRR7</accession>
<dbReference type="GO" id="GO:0033014">
    <property type="term" value="P:tetrapyrrole biosynthetic process"/>
    <property type="evidence" value="ECO:0007669"/>
    <property type="project" value="InterPro"/>
</dbReference>
<dbReference type="Proteomes" id="UP000193963">
    <property type="component" value="Unassembled WGS sequence"/>
</dbReference>
<name>A0A1X6ZRR7_9RHOB</name>
<dbReference type="InterPro" id="IPR003754">
    <property type="entry name" value="4pyrrol_synth_uPrphyn_synth"/>
</dbReference>
<dbReference type="CDD" id="cd06578">
    <property type="entry name" value="HemD"/>
    <property type="match status" value="1"/>
</dbReference>
<organism evidence="2 3">
    <name type="scientific">Pseudooceanicola marinus</name>
    <dbReference type="NCBI Taxonomy" id="396013"/>
    <lineage>
        <taxon>Bacteria</taxon>
        <taxon>Pseudomonadati</taxon>
        <taxon>Pseudomonadota</taxon>
        <taxon>Alphaproteobacteria</taxon>
        <taxon>Rhodobacterales</taxon>
        <taxon>Paracoccaceae</taxon>
        <taxon>Pseudooceanicola</taxon>
    </lineage>
</organism>
<proteinExistence type="predicted"/>
<feature type="domain" description="Tetrapyrrole biosynthesis uroporphyrinogen III synthase" evidence="1">
    <location>
        <begin position="16"/>
        <end position="218"/>
    </location>
</feature>
<dbReference type="GO" id="GO:0004852">
    <property type="term" value="F:uroporphyrinogen-III synthase activity"/>
    <property type="evidence" value="ECO:0007669"/>
    <property type="project" value="InterPro"/>
</dbReference>
<dbReference type="EMBL" id="FWFN01000005">
    <property type="protein sequence ID" value="SLN57707.1"/>
    <property type="molecule type" value="Genomic_DNA"/>
</dbReference>
<protein>
    <submittedName>
        <fullName evidence="2">Uroporphyrinogen-III synthase</fullName>
    </submittedName>
</protein>
<dbReference type="InterPro" id="IPR036108">
    <property type="entry name" value="4pyrrol_syn_uPrphyn_synt_sf"/>
</dbReference>
<dbReference type="OrthoDB" id="7204250at2"/>
<reference evidence="2 3" key="1">
    <citation type="submission" date="2017-03" db="EMBL/GenBank/DDBJ databases">
        <authorList>
            <person name="Afonso C.L."/>
            <person name="Miller P.J."/>
            <person name="Scott M.A."/>
            <person name="Spackman E."/>
            <person name="Goraichik I."/>
            <person name="Dimitrov K.M."/>
            <person name="Suarez D.L."/>
            <person name="Swayne D.E."/>
        </authorList>
    </citation>
    <scope>NUCLEOTIDE SEQUENCE [LARGE SCALE GENOMIC DNA]</scope>
    <source>
        <strain evidence="2 3">CECT 7751</strain>
    </source>
</reference>
<keyword evidence="3" id="KW-1185">Reference proteome</keyword>
<evidence type="ECO:0000313" key="3">
    <source>
        <dbReference type="Proteomes" id="UP000193963"/>
    </source>
</evidence>
<dbReference type="SUPFAM" id="SSF69618">
    <property type="entry name" value="HemD-like"/>
    <property type="match status" value="1"/>
</dbReference>
<sequence length="238" mass="24471">MAPIVMITRPEPEATALAAQLAGQGARLVVSPLQQIRFHAITLPEGPFEAIFTSRNGVRALVRAGAVARRAWCVGEATARAAREAGMWAMSADGDAEALLALLLKERPAGPLVHLRGAQHRGDLVGRLVAAGLRAEAVEAYAQAPRAATPEARQAMQGPAPVVVPVYSPGAAHRLAAEWQGGAPLLVTAISAAAAAPLRALSPARLSVAARPSGETMLNEITGLIAAAHQLENKGGGV</sequence>
<dbReference type="RefSeq" id="WP_085888924.1">
    <property type="nucleotide sequence ID" value="NZ_FWFN01000005.1"/>
</dbReference>